<keyword evidence="2" id="KW-0472">Membrane</keyword>
<feature type="region of interest" description="Disordered" evidence="1">
    <location>
        <begin position="1"/>
        <end position="85"/>
    </location>
</feature>
<evidence type="ECO:0000256" key="2">
    <source>
        <dbReference type="SAM" id="Phobius"/>
    </source>
</evidence>
<feature type="transmembrane region" description="Helical" evidence="2">
    <location>
        <begin position="182"/>
        <end position="210"/>
    </location>
</feature>
<feature type="compositionally biased region" description="Basic and acidic residues" evidence="1">
    <location>
        <begin position="47"/>
        <end position="66"/>
    </location>
</feature>
<protein>
    <submittedName>
        <fullName evidence="3">Uncharacterized protein</fullName>
    </submittedName>
</protein>
<gene>
    <name evidence="3" type="ordered locus">BAD_0021</name>
</gene>
<keyword evidence="4" id="KW-1185">Reference proteome</keyword>
<feature type="compositionally biased region" description="Basic and acidic residues" evidence="1">
    <location>
        <begin position="75"/>
        <end position="85"/>
    </location>
</feature>
<evidence type="ECO:0000313" key="3">
    <source>
        <dbReference type="EMBL" id="BAF38802.1"/>
    </source>
</evidence>
<dbReference type="AlphaFoldDB" id="A0ZZB9"/>
<dbReference type="KEGG" id="bad:BAD_0021"/>
<keyword evidence="2" id="KW-1133">Transmembrane helix</keyword>
<evidence type="ECO:0000256" key="1">
    <source>
        <dbReference type="SAM" id="MobiDB-lite"/>
    </source>
</evidence>
<feature type="transmembrane region" description="Helical" evidence="2">
    <location>
        <begin position="151"/>
        <end position="170"/>
    </location>
</feature>
<name>A0ZZB9_BIFAA</name>
<accession>A0ZZB9</accession>
<dbReference type="Proteomes" id="UP000008702">
    <property type="component" value="Chromosome"/>
</dbReference>
<proteinExistence type="predicted"/>
<organism evidence="3 4">
    <name type="scientific">Bifidobacterium adolescentis (strain ATCC 15703 / DSM 20083 / NCTC 11814 / E194a)</name>
    <dbReference type="NCBI Taxonomy" id="367928"/>
    <lineage>
        <taxon>Bacteria</taxon>
        <taxon>Bacillati</taxon>
        <taxon>Actinomycetota</taxon>
        <taxon>Actinomycetes</taxon>
        <taxon>Bifidobacteriales</taxon>
        <taxon>Bifidobacteriaceae</taxon>
        <taxon>Bifidobacterium</taxon>
    </lineage>
</organism>
<reference evidence="3 4" key="1">
    <citation type="submission" date="2006-12" db="EMBL/GenBank/DDBJ databases">
        <title>Bifidobacterium adolescentis complete genome sequence.</title>
        <authorList>
            <person name="Suzuki T."/>
            <person name="Tsuda Y."/>
            <person name="Kanou N."/>
            <person name="Inoue T."/>
            <person name="Kumazaki K."/>
            <person name="Nagano S."/>
            <person name="Hirai S."/>
            <person name="Tanaka K."/>
            <person name="Watanabe K."/>
        </authorList>
    </citation>
    <scope>NUCLEOTIDE SEQUENCE [LARGE SCALE GENOMIC DNA]</scope>
    <source>
        <strain evidence="4">ATCC 15703 / DSM 20083 / NCTC 11814 / E194a</strain>
    </source>
</reference>
<sequence>MNGEVPCRLTARASPFASHGPRLAGDGAHGTGARAERQTRMIGGGHMDAERDTDGTTDAHEGDHTPADGAGTEGEGGKPDTRPGDRLATIRRTLWWIGLALQLPFALTLIHFDTPYLILERILCAIPPRLASDPSSIVGIPALETEWCREFLALVLGAVCWVTAGVMRLVADSPSNHGKETLPVRIFAGIITIIVLMATGITGLFLGIAAF</sequence>
<keyword evidence="2" id="KW-0812">Transmembrane</keyword>
<dbReference type="HOGENOM" id="CLU_1559979_0_0_11"/>
<evidence type="ECO:0000313" key="4">
    <source>
        <dbReference type="Proteomes" id="UP000008702"/>
    </source>
</evidence>
<dbReference type="EMBL" id="AP009256">
    <property type="protein sequence ID" value="BAF38802.1"/>
    <property type="molecule type" value="Genomic_DNA"/>
</dbReference>